<dbReference type="InterPro" id="IPR053714">
    <property type="entry name" value="Iso_Racemase_Enz_sf"/>
</dbReference>
<dbReference type="Pfam" id="PF01177">
    <property type="entry name" value="Asp_Glu_race"/>
    <property type="match status" value="1"/>
</dbReference>
<keyword evidence="3" id="KW-1185">Reference proteome</keyword>
<dbReference type="EMBL" id="VCPC01000003">
    <property type="protein sequence ID" value="TMV11612.1"/>
    <property type="molecule type" value="Genomic_DNA"/>
</dbReference>
<dbReference type="RefSeq" id="WP_138864677.1">
    <property type="nucleotide sequence ID" value="NZ_VCPC01000003.1"/>
</dbReference>
<proteinExistence type="inferred from homology"/>
<dbReference type="PANTHER" id="PTHR28047:SF5">
    <property type="entry name" value="PROTEIN DCG1"/>
    <property type="match status" value="1"/>
</dbReference>
<evidence type="ECO:0000313" key="2">
    <source>
        <dbReference type="EMBL" id="TMV11612.1"/>
    </source>
</evidence>
<gene>
    <name evidence="2" type="ORF">FGK64_15160</name>
</gene>
<organism evidence="2 3">
    <name type="scientific">Arenibacterium halophilum</name>
    <dbReference type="NCBI Taxonomy" id="2583821"/>
    <lineage>
        <taxon>Bacteria</taxon>
        <taxon>Pseudomonadati</taxon>
        <taxon>Pseudomonadota</taxon>
        <taxon>Alphaproteobacteria</taxon>
        <taxon>Rhodobacterales</taxon>
        <taxon>Paracoccaceae</taxon>
        <taxon>Arenibacterium</taxon>
    </lineage>
</organism>
<evidence type="ECO:0000256" key="1">
    <source>
        <dbReference type="ARBA" id="ARBA00038414"/>
    </source>
</evidence>
<dbReference type="PANTHER" id="PTHR28047">
    <property type="entry name" value="PROTEIN DCG1"/>
    <property type="match status" value="1"/>
</dbReference>
<comment type="caution">
    <text evidence="2">The sequence shown here is derived from an EMBL/GenBank/DDBJ whole genome shotgun (WGS) entry which is preliminary data.</text>
</comment>
<comment type="similarity">
    <text evidence="1">Belongs to the HyuE racemase family.</text>
</comment>
<dbReference type="Gene3D" id="3.40.50.12500">
    <property type="match status" value="1"/>
</dbReference>
<sequence length="218" mass="22045">MSARGPILVINPNSTASVTQAIADAVAPFATPTGPAFETVGIAKGPATIASMADAAQAALNVAEVVQARPDASAYVIACFSDPGLELCRSLVAQPVLGIQEAGILAAMGRADLFGIIALGAASVARHRLRIRQMGVESRLVAELPLNNASAHDVGTNDDVFQQTLARGQELKEAGVGAIVLGCAGFSPRRAALQDRLGIAVVDPVQAGAAMALAAVMG</sequence>
<reference evidence="2 3" key="1">
    <citation type="submission" date="2019-05" db="EMBL/GenBank/DDBJ databases">
        <title>Marivita sp. nov. isolated from sea sediment.</title>
        <authorList>
            <person name="Kim W."/>
        </authorList>
    </citation>
    <scope>NUCLEOTIDE SEQUENCE [LARGE SCALE GENOMIC DNA]</scope>
    <source>
        <strain evidence="2 3">CAU 1492</strain>
    </source>
</reference>
<dbReference type="Proteomes" id="UP001191082">
    <property type="component" value="Unassembled WGS sequence"/>
</dbReference>
<accession>A0ABY2X886</accession>
<evidence type="ECO:0000313" key="3">
    <source>
        <dbReference type="Proteomes" id="UP001191082"/>
    </source>
</evidence>
<dbReference type="InterPro" id="IPR052186">
    <property type="entry name" value="Hydantoin_racemase-like"/>
</dbReference>
<name>A0ABY2X886_9RHOB</name>
<dbReference type="InterPro" id="IPR015942">
    <property type="entry name" value="Asp/Glu/hydantoin_racemase"/>
</dbReference>
<protein>
    <submittedName>
        <fullName evidence="2">Asp/Glu/hydantoin racemase</fullName>
    </submittedName>
</protein>